<evidence type="ECO:0000313" key="3">
    <source>
        <dbReference type="Proteomes" id="UP000547973"/>
    </source>
</evidence>
<feature type="transmembrane region" description="Helical" evidence="1">
    <location>
        <begin position="184"/>
        <end position="212"/>
    </location>
</feature>
<evidence type="ECO:0000256" key="1">
    <source>
        <dbReference type="SAM" id="Phobius"/>
    </source>
</evidence>
<feature type="transmembrane region" description="Helical" evidence="1">
    <location>
        <begin position="75"/>
        <end position="93"/>
    </location>
</feature>
<accession>A0A7Z0CIS3</accession>
<feature type="transmembrane region" description="Helical" evidence="1">
    <location>
        <begin position="151"/>
        <end position="177"/>
    </location>
</feature>
<name>A0A7Z0CIS3_9MICO</name>
<evidence type="ECO:0008006" key="4">
    <source>
        <dbReference type="Google" id="ProtNLM"/>
    </source>
</evidence>
<dbReference type="RefSeq" id="WP_062075658.1">
    <property type="nucleotide sequence ID" value="NZ_BBRC01000012.1"/>
</dbReference>
<dbReference type="EMBL" id="JACBZO010000001">
    <property type="protein sequence ID" value="NYI39960.1"/>
    <property type="molecule type" value="Genomic_DNA"/>
</dbReference>
<feature type="transmembrane region" description="Helical" evidence="1">
    <location>
        <begin position="245"/>
        <end position="267"/>
    </location>
</feature>
<keyword evidence="1" id="KW-0812">Transmembrane</keyword>
<organism evidence="2 3">
    <name type="scientific">Demequina lutea</name>
    <dbReference type="NCBI Taxonomy" id="431489"/>
    <lineage>
        <taxon>Bacteria</taxon>
        <taxon>Bacillati</taxon>
        <taxon>Actinomycetota</taxon>
        <taxon>Actinomycetes</taxon>
        <taxon>Micrococcales</taxon>
        <taxon>Demequinaceae</taxon>
        <taxon>Demequina</taxon>
    </lineage>
</organism>
<gene>
    <name evidence="2" type="ORF">BKA03_000079</name>
</gene>
<sequence>MTAMTDNSISTHKQTLGLVWAAEMRRSLAAGGLRIALIVSVSLGVIAGGVTVWALAVNIPDGDSRAPLDIVPFEVGISFAALAFAVGLIGFVSREMADGTATGSAVLVPLRGRLLWARALSATTLGAAMAIAVVFPIALVRLLAGGLDGSAFGHMGLVSVVATVDVVLASALAFLVATVLRKPAIAVAVFLMALTVLPLVLLIVTAVAPVWLADPSRATLKAMPGTLFTRALSVPLATGDGWSNVAIGLAGLAAWVVAVAPFTWILFDKALAGKE</sequence>
<dbReference type="AlphaFoldDB" id="A0A7Z0CIS3"/>
<keyword evidence="3" id="KW-1185">Reference proteome</keyword>
<dbReference type="Proteomes" id="UP000547973">
    <property type="component" value="Unassembled WGS sequence"/>
</dbReference>
<evidence type="ECO:0000313" key="2">
    <source>
        <dbReference type="EMBL" id="NYI39960.1"/>
    </source>
</evidence>
<keyword evidence="1" id="KW-1133">Transmembrane helix</keyword>
<feature type="transmembrane region" description="Helical" evidence="1">
    <location>
        <begin position="114"/>
        <end position="139"/>
    </location>
</feature>
<reference evidence="2 3" key="1">
    <citation type="submission" date="2020-07" db="EMBL/GenBank/DDBJ databases">
        <title>Sequencing the genomes of 1000 actinobacteria strains.</title>
        <authorList>
            <person name="Klenk H.-P."/>
        </authorList>
    </citation>
    <scope>NUCLEOTIDE SEQUENCE [LARGE SCALE GENOMIC DNA]</scope>
    <source>
        <strain evidence="2 3">DSM 19970</strain>
    </source>
</reference>
<comment type="caution">
    <text evidence="2">The sequence shown here is derived from an EMBL/GenBank/DDBJ whole genome shotgun (WGS) entry which is preliminary data.</text>
</comment>
<keyword evidence="1" id="KW-0472">Membrane</keyword>
<feature type="transmembrane region" description="Helical" evidence="1">
    <location>
        <begin position="35"/>
        <end position="55"/>
    </location>
</feature>
<protein>
    <recommendedName>
        <fullName evidence="4">ABC-2 type transport system permease protein</fullName>
    </recommendedName>
</protein>
<proteinExistence type="predicted"/>